<evidence type="ECO:0000256" key="1">
    <source>
        <dbReference type="ARBA" id="ARBA00001917"/>
    </source>
</evidence>
<comment type="caution">
    <text evidence="7">The sequence shown here is derived from an EMBL/GenBank/DDBJ whole genome shotgun (WGS) entry which is preliminary data.</text>
</comment>
<protein>
    <submittedName>
        <fullName evidence="7">4-hydroxymandelate oxidase</fullName>
    </submittedName>
</protein>
<dbReference type="EMBL" id="QEOB01000022">
    <property type="protein sequence ID" value="PVX73180.1"/>
    <property type="molecule type" value="Genomic_DNA"/>
</dbReference>
<name>A0ABX5KBN0_9BURK</name>
<dbReference type="PROSITE" id="PS51349">
    <property type="entry name" value="FMN_HYDROXY_ACID_DH_2"/>
    <property type="match status" value="1"/>
</dbReference>
<dbReference type="InterPro" id="IPR013785">
    <property type="entry name" value="Aldolase_TIM"/>
</dbReference>
<keyword evidence="2" id="KW-0285">Flavoprotein</keyword>
<comment type="cofactor">
    <cofactor evidence="1">
        <name>FMN</name>
        <dbReference type="ChEBI" id="CHEBI:58210"/>
    </cofactor>
</comment>
<dbReference type="PANTHER" id="PTHR10578">
    <property type="entry name" value="S -2-HYDROXY-ACID OXIDASE-RELATED"/>
    <property type="match status" value="1"/>
</dbReference>
<dbReference type="CDD" id="cd02809">
    <property type="entry name" value="alpha_hydroxyacid_oxid_FMN"/>
    <property type="match status" value="1"/>
</dbReference>
<evidence type="ECO:0000256" key="3">
    <source>
        <dbReference type="ARBA" id="ARBA00022643"/>
    </source>
</evidence>
<evidence type="ECO:0000256" key="5">
    <source>
        <dbReference type="ARBA" id="ARBA00024042"/>
    </source>
</evidence>
<dbReference type="InterPro" id="IPR037396">
    <property type="entry name" value="FMN_HAD"/>
</dbReference>
<dbReference type="RefSeq" id="WP_116613931.1">
    <property type="nucleotide sequence ID" value="NZ_QEOB01000022.1"/>
</dbReference>
<keyword evidence="4" id="KW-0560">Oxidoreductase</keyword>
<dbReference type="PIRSF" id="PIRSF000138">
    <property type="entry name" value="Al-hdrx_acd_dh"/>
    <property type="match status" value="1"/>
</dbReference>
<evidence type="ECO:0000256" key="4">
    <source>
        <dbReference type="ARBA" id="ARBA00023002"/>
    </source>
</evidence>
<dbReference type="InterPro" id="IPR000262">
    <property type="entry name" value="FMN-dep_DH"/>
</dbReference>
<keyword evidence="8" id="KW-1185">Reference proteome</keyword>
<evidence type="ECO:0000313" key="8">
    <source>
        <dbReference type="Proteomes" id="UP000245712"/>
    </source>
</evidence>
<accession>A0ABX5KBN0</accession>
<dbReference type="Gene3D" id="3.20.20.70">
    <property type="entry name" value="Aldolase class I"/>
    <property type="match status" value="1"/>
</dbReference>
<gene>
    <name evidence="7" type="ORF">C7402_12270</name>
</gene>
<organism evidence="7 8">
    <name type="scientific">Paraburkholderia unamae</name>
    <dbReference type="NCBI Taxonomy" id="219649"/>
    <lineage>
        <taxon>Bacteria</taxon>
        <taxon>Pseudomonadati</taxon>
        <taxon>Pseudomonadota</taxon>
        <taxon>Betaproteobacteria</taxon>
        <taxon>Burkholderiales</taxon>
        <taxon>Burkholderiaceae</taxon>
        <taxon>Paraburkholderia</taxon>
    </lineage>
</organism>
<dbReference type="SUPFAM" id="SSF51395">
    <property type="entry name" value="FMN-linked oxidoreductases"/>
    <property type="match status" value="1"/>
</dbReference>
<dbReference type="Proteomes" id="UP000245712">
    <property type="component" value="Unassembled WGS sequence"/>
</dbReference>
<dbReference type="InterPro" id="IPR012133">
    <property type="entry name" value="Alpha-hydoxy_acid_DH_FMN"/>
</dbReference>
<dbReference type="PANTHER" id="PTHR10578:SF107">
    <property type="entry name" value="2-HYDROXYACID OXIDASE 1"/>
    <property type="match status" value="1"/>
</dbReference>
<evidence type="ECO:0000259" key="6">
    <source>
        <dbReference type="PROSITE" id="PS51349"/>
    </source>
</evidence>
<reference evidence="7 8" key="1">
    <citation type="submission" date="2018-05" db="EMBL/GenBank/DDBJ databases">
        <title>Genomic Encyclopedia of Type Strains, Phase IV (KMG-V): Genome sequencing to study the core and pangenomes of soil and plant-associated prokaryotes.</title>
        <authorList>
            <person name="Whitman W."/>
        </authorList>
    </citation>
    <scope>NUCLEOTIDE SEQUENCE [LARGE SCALE GENOMIC DNA]</scope>
    <source>
        <strain evidence="7 8">SCZa-39</strain>
    </source>
</reference>
<sequence>MHIPADTVSLFDYERHFHTRVDPAIRAYIAGAAADGITQRENRTAFDRVQLMPRALVDMSSATARTTLLGETLDYPVLIAPTAWHRLVREEGELATARAASLTRTWMTVSAQASVALEAVAQAADAPLWFQLYMQPRREDTLTLVRRAEAAGYRALVVTVDAAVSGIRNVEQRAGFRLPEGVESVNLRGFARAEALDARGGSPVFKGLLAGAPTWADIEWLCRATALPVLLKGILNAADVPGALDAGAAGIIVSNHGGRTLDTVPATLDVLPGIAAAVNARVPVLLDGGVRRGTDVLKALALGAQAVLIGQPVLHALAVGGVAGVAHLLTLLQTELEVAMALTGVPRLDAVPRAVVREMRRET</sequence>
<keyword evidence="3" id="KW-0288">FMN</keyword>
<comment type="similarity">
    <text evidence="5">Belongs to the FMN-dependent alpha-hydroxy acid dehydrogenase family.</text>
</comment>
<feature type="domain" description="FMN hydroxy acid dehydrogenase" evidence="6">
    <location>
        <begin position="2"/>
        <end position="361"/>
    </location>
</feature>
<evidence type="ECO:0000256" key="2">
    <source>
        <dbReference type="ARBA" id="ARBA00022630"/>
    </source>
</evidence>
<evidence type="ECO:0000313" key="7">
    <source>
        <dbReference type="EMBL" id="PVX73180.1"/>
    </source>
</evidence>
<dbReference type="Pfam" id="PF01070">
    <property type="entry name" value="FMN_dh"/>
    <property type="match status" value="1"/>
</dbReference>
<proteinExistence type="inferred from homology"/>